<name>A0A0A3JAE1_9BACI</name>
<reference evidence="1 2" key="1">
    <citation type="submission" date="2014-02" db="EMBL/GenBank/DDBJ databases">
        <title>Draft genome sequence of Lysinibacillus odysseyi NBRC 100172.</title>
        <authorList>
            <person name="Zhang F."/>
            <person name="Wang G."/>
            <person name="Zhang L."/>
        </authorList>
    </citation>
    <scope>NUCLEOTIDE SEQUENCE [LARGE SCALE GENOMIC DNA]</scope>
    <source>
        <strain evidence="1 2">NBRC 100172</strain>
    </source>
</reference>
<dbReference type="AlphaFoldDB" id="A0A0A3JAE1"/>
<comment type="caution">
    <text evidence="1">The sequence shown here is derived from an EMBL/GenBank/DDBJ whole genome shotgun (WGS) entry which is preliminary data.</text>
</comment>
<accession>A0A0A3JAE1</accession>
<dbReference type="STRING" id="1220589.CD32_15045"/>
<dbReference type="eggNOG" id="ENOG502Z94S">
    <property type="taxonomic scope" value="Bacteria"/>
</dbReference>
<dbReference type="OrthoDB" id="2431422at2"/>
<proteinExistence type="predicted"/>
<sequence length="472" mass="53278">MKVAVSLFTALLVAIGAMLFMQYQVYSDQDIPTNEAYTYSQEIEITYRAGSLDVRHHFKNLPDDELKIIWPSTAVDSQCFLDTEHSCARLSEDKTKFKAGENRSQSISYIIPIEGGLTANKLMENVFASLQNGDVQFSTVHISTDSTVAGQWVTGLPLIGQQSLALVNYSMFSGKGPIRDLYWQTDSLVLQKKTDTLSLYAKGNISAEISKWMDELPMLTEDHIAIVGGVNQKEEGYRMLFMPELTVDALTKEVLMKQIESSYDFGSSPLWLKQMVAMYLSGETFGTPRAKAVVEEVNGQMSEEQLAQWKKRLKELAGSKINASVLDKELSAVLGTYTEYFSMNVGAEQTYPFVYNDKRNIYIGKEKAKDVKVILYEGKVLYTADTLLHQLGYTTSVGPNGYYVNSETRVFRFPKAEHGFYVFNQRRYNTTSSPLSVVAGDYYIEEAWLQRLFLVDLQKDEQSIRITTAAQQ</sequence>
<dbReference type="EMBL" id="JPVP01000057">
    <property type="protein sequence ID" value="KGR83997.1"/>
    <property type="molecule type" value="Genomic_DNA"/>
</dbReference>
<keyword evidence="2" id="KW-1185">Reference proteome</keyword>
<dbReference type="Proteomes" id="UP000030437">
    <property type="component" value="Unassembled WGS sequence"/>
</dbReference>
<dbReference type="RefSeq" id="WP_036156028.1">
    <property type="nucleotide sequence ID" value="NZ_AVCX01000004.1"/>
</dbReference>
<organism evidence="1 2">
    <name type="scientific">Lysinibacillus odysseyi 34hs-1 = NBRC 100172</name>
    <dbReference type="NCBI Taxonomy" id="1220589"/>
    <lineage>
        <taxon>Bacteria</taxon>
        <taxon>Bacillati</taxon>
        <taxon>Bacillota</taxon>
        <taxon>Bacilli</taxon>
        <taxon>Bacillales</taxon>
        <taxon>Bacillaceae</taxon>
        <taxon>Lysinibacillus</taxon>
    </lineage>
</organism>
<protein>
    <submittedName>
        <fullName evidence="1">RNA polymerase II</fullName>
    </submittedName>
</protein>
<evidence type="ECO:0000313" key="2">
    <source>
        <dbReference type="Proteomes" id="UP000030437"/>
    </source>
</evidence>
<gene>
    <name evidence="1" type="ORF">CD32_15045</name>
</gene>
<evidence type="ECO:0000313" key="1">
    <source>
        <dbReference type="EMBL" id="KGR83997.1"/>
    </source>
</evidence>